<evidence type="ECO:0000313" key="2">
    <source>
        <dbReference type="Proteomes" id="UP000190774"/>
    </source>
</evidence>
<proteinExistence type="predicted"/>
<dbReference type="RefSeq" id="WP_139373237.1">
    <property type="nucleotide sequence ID" value="NZ_FUYE01000007.1"/>
</dbReference>
<sequence>MSFKRRFIASLLLMAYAVTGTSLMPATMLILANLDGSHSIQVQESDHGTQLLLHHNRGNYTPLVCDHTGALARVVVSLCRPDSTGDHNLVAAHMSGQANTERQNSKSSVKQAATLNHLATSALILWRPQPIKTQLVAKLRLRDEPQNFSTSQRKSLSTVQLVI</sequence>
<organism evidence="1 2">
    <name type="scientific">Prosthecobacter debontii</name>
    <dbReference type="NCBI Taxonomy" id="48467"/>
    <lineage>
        <taxon>Bacteria</taxon>
        <taxon>Pseudomonadati</taxon>
        <taxon>Verrucomicrobiota</taxon>
        <taxon>Verrucomicrobiia</taxon>
        <taxon>Verrucomicrobiales</taxon>
        <taxon>Verrucomicrobiaceae</taxon>
        <taxon>Prosthecobacter</taxon>
    </lineage>
</organism>
<reference evidence="2" key="1">
    <citation type="submission" date="2017-02" db="EMBL/GenBank/DDBJ databases">
        <authorList>
            <person name="Varghese N."/>
            <person name="Submissions S."/>
        </authorList>
    </citation>
    <scope>NUCLEOTIDE SEQUENCE [LARGE SCALE GENOMIC DNA]</scope>
    <source>
        <strain evidence="2">ATCC 700200</strain>
    </source>
</reference>
<name>A0A1T4Y687_9BACT</name>
<dbReference type="STRING" id="48467.SAMN02745166_02566"/>
<keyword evidence="2" id="KW-1185">Reference proteome</keyword>
<evidence type="ECO:0000313" key="1">
    <source>
        <dbReference type="EMBL" id="SKA97173.1"/>
    </source>
</evidence>
<dbReference type="OrthoDB" id="9851040at2"/>
<dbReference type="AlphaFoldDB" id="A0A1T4Y687"/>
<gene>
    <name evidence="1" type="ORF">SAMN02745166_02566</name>
</gene>
<dbReference type="EMBL" id="FUYE01000007">
    <property type="protein sequence ID" value="SKA97173.1"/>
    <property type="molecule type" value="Genomic_DNA"/>
</dbReference>
<protein>
    <submittedName>
        <fullName evidence="1">Uncharacterized protein</fullName>
    </submittedName>
</protein>
<accession>A0A1T4Y687</accession>
<dbReference type="Proteomes" id="UP000190774">
    <property type="component" value="Unassembled WGS sequence"/>
</dbReference>